<dbReference type="GO" id="GO:0006281">
    <property type="term" value="P:DNA repair"/>
    <property type="evidence" value="ECO:0007669"/>
    <property type="project" value="TreeGrafter"/>
</dbReference>
<dbReference type="PANTHER" id="PTHR46622:SF1">
    <property type="entry name" value="DNA-DEPENDENT METALLOPROTEASE WSS1"/>
    <property type="match status" value="1"/>
</dbReference>
<proteinExistence type="predicted"/>
<dbReference type="Pfam" id="PF08325">
    <property type="entry name" value="WLM"/>
    <property type="match status" value="1"/>
</dbReference>
<dbReference type="GO" id="GO:0005634">
    <property type="term" value="C:nucleus"/>
    <property type="evidence" value="ECO:0007669"/>
    <property type="project" value="TreeGrafter"/>
</dbReference>
<keyword evidence="4" id="KW-1185">Reference proteome</keyword>
<dbReference type="InterPro" id="IPR053000">
    <property type="entry name" value="WSS1-like_metalloprotease"/>
</dbReference>
<sequence length="252" mass="28001">MPIRGRGRWPRTPVDECAPGGVITKYVVMRKPHHEKALALLKEVGHAVQTLMRMHGWTVRVLAEMYPRNAQLLGLNYNRGEKICLRLRESSDESAFLTRDAILATHNVRGPHDDVFYHTLQALTDEYTTAQRLGYWPGAGFLTPGTRLGGRSVPSNAWERRHLAATAAERRQGQTSGGTRLGGAASSRPLSQLAAEAALRRQRDARTCASQQDMKEILNSTREADVVALDDSDEDTSSWVARGTYDDPILIE</sequence>
<dbReference type="Proteomes" id="UP001217582">
    <property type="component" value="Chromosome 9"/>
</dbReference>
<gene>
    <name evidence="3" type="ORF">MARU1_003778</name>
</gene>
<evidence type="ECO:0000313" key="3">
    <source>
        <dbReference type="EMBL" id="WFD17715.1"/>
    </source>
</evidence>
<reference evidence="3 4" key="1">
    <citation type="submission" date="2023-03" db="EMBL/GenBank/DDBJ databases">
        <title>Mating type loci evolution in Malassezia.</title>
        <authorList>
            <person name="Coelho M.A."/>
        </authorList>
    </citation>
    <scope>NUCLEOTIDE SEQUENCE [LARGE SCALE GENOMIC DNA]</scope>
    <source>
        <strain evidence="3 4">CBS 13387</strain>
    </source>
</reference>
<dbReference type="InterPro" id="IPR013536">
    <property type="entry name" value="WLM_dom"/>
</dbReference>
<evidence type="ECO:0000256" key="1">
    <source>
        <dbReference type="SAM" id="MobiDB-lite"/>
    </source>
</evidence>
<feature type="region of interest" description="Disordered" evidence="1">
    <location>
        <begin position="167"/>
        <end position="187"/>
    </location>
</feature>
<evidence type="ECO:0000259" key="2">
    <source>
        <dbReference type="Pfam" id="PF08325"/>
    </source>
</evidence>
<dbReference type="AlphaFoldDB" id="A0AAJ5Z2I4"/>
<dbReference type="GO" id="GO:0008237">
    <property type="term" value="F:metallopeptidase activity"/>
    <property type="evidence" value="ECO:0007669"/>
    <property type="project" value="TreeGrafter"/>
</dbReference>
<dbReference type="PANTHER" id="PTHR46622">
    <property type="entry name" value="DNA-DEPENDENT METALLOPROTEASE WSS1"/>
    <property type="match status" value="1"/>
</dbReference>
<evidence type="ECO:0000313" key="4">
    <source>
        <dbReference type="Proteomes" id="UP001217582"/>
    </source>
</evidence>
<feature type="domain" description="WLM" evidence="2">
    <location>
        <begin position="27"/>
        <end position="202"/>
    </location>
</feature>
<name>A0AAJ5Z2I4_9BASI</name>
<dbReference type="EMBL" id="CP119924">
    <property type="protein sequence ID" value="WFD17715.1"/>
    <property type="molecule type" value="Genomic_DNA"/>
</dbReference>
<accession>A0AAJ5Z2I4</accession>
<protein>
    <recommendedName>
        <fullName evidence="2">WLM domain-containing protein</fullName>
    </recommendedName>
</protein>
<organism evidence="3 4">
    <name type="scientific">Malassezia arunalokei</name>
    <dbReference type="NCBI Taxonomy" id="1514897"/>
    <lineage>
        <taxon>Eukaryota</taxon>
        <taxon>Fungi</taxon>
        <taxon>Dikarya</taxon>
        <taxon>Basidiomycota</taxon>
        <taxon>Ustilaginomycotina</taxon>
        <taxon>Malasseziomycetes</taxon>
        <taxon>Malasseziales</taxon>
        <taxon>Malasseziaceae</taxon>
        <taxon>Malassezia</taxon>
    </lineage>
</organism>